<accession>A0ABR1G665</accession>
<dbReference type="SUPFAM" id="SSF53448">
    <property type="entry name" value="Nucleotide-diphospho-sugar transferases"/>
    <property type="match status" value="1"/>
</dbReference>
<protein>
    <recommendedName>
        <fullName evidence="2">Glycosyltransferase 2-like domain-containing protein</fullName>
    </recommendedName>
</protein>
<keyword evidence="4" id="KW-1185">Reference proteome</keyword>
<evidence type="ECO:0000313" key="4">
    <source>
        <dbReference type="Proteomes" id="UP001363151"/>
    </source>
</evidence>
<feature type="domain" description="Glycosyltransferase 2-like" evidence="2">
    <location>
        <begin position="138"/>
        <end position="245"/>
    </location>
</feature>
<dbReference type="Proteomes" id="UP001363151">
    <property type="component" value="Unassembled WGS sequence"/>
</dbReference>
<dbReference type="CDD" id="cd00761">
    <property type="entry name" value="Glyco_tranf_GTA_type"/>
    <property type="match status" value="1"/>
</dbReference>
<dbReference type="Gene3D" id="3.90.550.10">
    <property type="entry name" value="Spore Coat Polysaccharide Biosynthesis Protein SpsA, Chain A"/>
    <property type="match status" value="1"/>
</dbReference>
<reference evidence="3 4" key="1">
    <citation type="submission" date="2024-03" db="EMBL/GenBank/DDBJ databases">
        <title>Aureococcus anophagefferens CCMP1851 and Kratosvirus quantuckense: Draft genome of a second virus-susceptible host strain in the model system.</title>
        <authorList>
            <person name="Chase E."/>
            <person name="Truchon A.R."/>
            <person name="Schepens W."/>
            <person name="Wilhelm S.W."/>
        </authorList>
    </citation>
    <scope>NUCLEOTIDE SEQUENCE [LARGE SCALE GENOMIC DNA]</scope>
    <source>
        <strain evidence="3 4">CCMP1851</strain>
    </source>
</reference>
<dbReference type="InterPro" id="IPR001173">
    <property type="entry name" value="Glyco_trans_2-like"/>
</dbReference>
<feature type="region of interest" description="Disordered" evidence="1">
    <location>
        <begin position="90"/>
        <end position="116"/>
    </location>
</feature>
<name>A0ABR1G665_AURAN</name>
<dbReference type="Pfam" id="PF00535">
    <property type="entry name" value="Glycos_transf_2"/>
    <property type="match status" value="1"/>
</dbReference>
<comment type="caution">
    <text evidence="3">The sequence shown here is derived from an EMBL/GenBank/DDBJ whole genome shotgun (WGS) entry which is preliminary data.</text>
</comment>
<organism evidence="3 4">
    <name type="scientific">Aureococcus anophagefferens</name>
    <name type="common">Harmful bloom alga</name>
    <dbReference type="NCBI Taxonomy" id="44056"/>
    <lineage>
        <taxon>Eukaryota</taxon>
        <taxon>Sar</taxon>
        <taxon>Stramenopiles</taxon>
        <taxon>Ochrophyta</taxon>
        <taxon>Pelagophyceae</taxon>
        <taxon>Pelagomonadales</taxon>
        <taxon>Pelagomonadaceae</taxon>
        <taxon>Aureococcus</taxon>
    </lineage>
</organism>
<feature type="compositionally biased region" description="Pro residues" evidence="1">
    <location>
        <begin position="107"/>
        <end position="116"/>
    </location>
</feature>
<evidence type="ECO:0000259" key="2">
    <source>
        <dbReference type="Pfam" id="PF00535"/>
    </source>
</evidence>
<dbReference type="InterPro" id="IPR029044">
    <property type="entry name" value="Nucleotide-diphossugar_trans"/>
</dbReference>
<evidence type="ECO:0000256" key="1">
    <source>
        <dbReference type="SAM" id="MobiDB-lite"/>
    </source>
</evidence>
<proteinExistence type="predicted"/>
<sequence>MAELVASSASSPLVVCSGPHGARVRADASLSSAPAFEMPRGAVARVLARRGVYRDDGRKAERLLIDWRGRQGWASAPFFAAVDETVRRRASSEAKKNAQKTGTLPTDFPPLPPPGPSDARLVSVVTPTTPARRWAHANLYECFARQTYEPRELCVYETGGAAPSAFWLEVAASDGRVRYEHEPSGDSNLGAKRNRLATMARGEVLAHFDDDDCYRSAYLARMAKLASFACFDVEQSELRVFDSKVDRAASEATRRGLCANQIFNPTSISLVDLHTGQGWPEWHSRTWGFGFCYVYTRALALAHPYDAAWHMGEDYSFLLQASKRGAACVAFTDDDAADPAVLHVLHQGSTAQTPTRPCGADARGFLEADLLTLVRRSGARKLARVAAAAARARRGLAE</sequence>
<evidence type="ECO:0000313" key="3">
    <source>
        <dbReference type="EMBL" id="KAK7248482.1"/>
    </source>
</evidence>
<gene>
    <name evidence="3" type="ORF">SO694_0016809</name>
</gene>
<dbReference type="EMBL" id="JBBJCI010000096">
    <property type="protein sequence ID" value="KAK7248482.1"/>
    <property type="molecule type" value="Genomic_DNA"/>
</dbReference>